<evidence type="ECO:0000259" key="1">
    <source>
        <dbReference type="Pfam" id="PF19493"/>
    </source>
</evidence>
<dbReference type="InterPro" id="IPR045794">
    <property type="entry name" value="Trypco1"/>
</dbReference>
<comment type="caution">
    <text evidence="2">The sequence shown here is derived from an EMBL/GenBank/DDBJ whole genome shotgun (WGS) entry which is preliminary data.</text>
</comment>
<reference evidence="3" key="1">
    <citation type="journal article" date="2019" name="Int. J. Syst. Evol. Microbiol.">
        <title>The Global Catalogue of Microorganisms (GCM) 10K type strain sequencing project: providing services to taxonomists for standard genome sequencing and annotation.</title>
        <authorList>
            <consortium name="The Broad Institute Genomics Platform"/>
            <consortium name="The Broad Institute Genome Sequencing Center for Infectious Disease"/>
            <person name="Wu L."/>
            <person name="Ma J."/>
        </authorList>
    </citation>
    <scope>NUCLEOTIDE SEQUENCE [LARGE SCALE GENOMIC DNA]</scope>
    <source>
        <strain evidence="3">JCM 16578</strain>
    </source>
</reference>
<feature type="domain" description="Trypsin-co-occurring" evidence="1">
    <location>
        <begin position="10"/>
        <end position="96"/>
    </location>
</feature>
<dbReference type="Pfam" id="PF19493">
    <property type="entry name" value="Trypco1"/>
    <property type="match status" value="1"/>
</dbReference>
<proteinExistence type="predicted"/>
<dbReference type="EMBL" id="BAAAZA010000008">
    <property type="protein sequence ID" value="GAA3865928.1"/>
    <property type="molecule type" value="Genomic_DNA"/>
</dbReference>
<gene>
    <name evidence="2" type="ORF">GCM10022207_32920</name>
</gene>
<dbReference type="Proteomes" id="UP001501563">
    <property type="component" value="Unassembled WGS sequence"/>
</dbReference>
<sequence length="108" mass="11679">MDSQVVSYEVDPQTTVQFEVEPVDGYSPVSSDELAGRVRDAVQPAVEGARAVIERISELRPAELHLKFGIKVNGSANWLIAKAATEANFEVTMTWRPEASSGEGSATE</sequence>
<evidence type="ECO:0000313" key="3">
    <source>
        <dbReference type="Proteomes" id="UP001501563"/>
    </source>
</evidence>
<evidence type="ECO:0000313" key="2">
    <source>
        <dbReference type="EMBL" id="GAA3865928.1"/>
    </source>
</evidence>
<dbReference type="NCBIfam" id="NF041216">
    <property type="entry name" value="CU044_2847_fam"/>
    <property type="match status" value="1"/>
</dbReference>
<keyword evidence="3" id="KW-1185">Reference proteome</keyword>
<protein>
    <recommendedName>
        <fullName evidence="1">Trypsin-co-occurring domain-containing protein</fullName>
    </recommendedName>
</protein>
<organism evidence="2 3">
    <name type="scientific">Streptomyces lannensis</name>
    <dbReference type="NCBI Taxonomy" id="766498"/>
    <lineage>
        <taxon>Bacteria</taxon>
        <taxon>Bacillati</taxon>
        <taxon>Actinomycetota</taxon>
        <taxon>Actinomycetes</taxon>
        <taxon>Kitasatosporales</taxon>
        <taxon>Streptomycetaceae</taxon>
        <taxon>Streptomyces</taxon>
    </lineage>
</organism>
<accession>A0ABP7K517</accession>
<name>A0ABP7K517_9ACTN</name>
<dbReference type="RefSeq" id="WP_345548973.1">
    <property type="nucleotide sequence ID" value="NZ_BAAAZA010000008.1"/>
</dbReference>